<protein>
    <recommendedName>
        <fullName evidence="4">Antifreeze protein type IV</fullName>
    </recommendedName>
</protein>
<feature type="chain" id="PRO_5018783493" description="Antifreeze protein type IV" evidence="1">
    <location>
        <begin position="21"/>
        <end position="124"/>
    </location>
</feature>
<reference evidence="2" key="1">
    <citation type="submission" date="2025-08" db="UniProtKB">
        <authorList>
            <consortium name="Ensembl"/>
        </authorList>
    </citation>
    <scope>IDENTIFICATION</scope>
</reference>
<dbReference type="OMA" id="QSAVMKF"/>
<dbReference type="SUPFAM" id="SSF58113">
    <property type="entry name" value="Apolipoprotein A-I"/>
    <property type="match status" value="1"/>
</dbReference>
<keyword evidence="3" id="KW-1185">Reference proteome</keyword>
<evidence type="ECO:0000313" key="2">
    <source>
        <dbReference type="Ensembl" id="ENSMMOP00000023671.1"/>
    </source>
</evidence>
<dbReference type="Ensembl" id="ENSMMOT00000024067.1">
    <property type="protein sequence ID" value="ENSMMOP00000023671.1"/>
    <property type="gene ID" value="ENSMMOG00000018021.1"/>
</dbReference>
<feature type="signal peptide" evidence="1">
    <location>
        <begin position="1"/>
        <end position="20"/>
    </location>
</feature>
<dbReference type="Gene3D" id="1.20.120.20">
    <property type="entry name" value="Apolipoprotein"/>
    <property type="match status" value="1"/>
</dbReference>
<dbReference type="STRING" id="94237.ENSMMOP00000023671"/>
<sequence>MKLSLIVAVVALALVQGSFAQEAPELAKISEYIDKMKTQITNKMSELISNQELASQAESLQTQLEPLASQVQEQLKTVAANVEEHIKPVATRMQAQLQPMMDSFQKQMEAIFQRLTEQVITTSK</sequence>
<dbReference type="AlphaFoldDB" id="A0A3Q3XJJ4"/>
<evidence type="ECO:0000313" key="3">
    <source>
        <dbReference type="Proteomes" id="UP000261620"/>
    </source>
</evidence>
<evidence type="ECO:0008006" key="4">
    <source>
        <dbReference type="Google" id="ProtNLM"/>
    </source>
</evidence>
<evidence type="ECO:0000256" key="1">
    <source>
        <dbReference type="SAM" id="SignalP"/>
    </source>
</evidence>
<reference evidence="2" key="2">
    <citation type="submission" date="2025-09" db="UniProtKB">
        <authorList>
            <consortium name="Ensembl"/>
        </authorList>
    </citation>
    <scope>IDENTIFICATION</scope>
</reference>
<dbReference type="Proteomes" id="UP000261620">
    <property type="component" value="Unplaced"/>
</dbReference>
<organism evidence="2 3">
    <name type="scientific">Mola mola</name>
    <name type="common">Ocean sunfish</name>
    <name type="synonym">Tetraodon mola</name>
    <dbReference type="NCBI Taxonomy" id="94237"/>
    <lineage>
        <taxon>Eukaryota</taxon>
        <taxon>Metazoa</taxon>
        <taxon>Chordata</taxon>
        <taxon>Craniata</taxon>
        <taxon>Vertebrata</taxon>
        <taxon>Euteleostomi</taxon>
        <taxon>Actinopterygii</taxon>
        <taxon>Neopterygii</taxon>
        <taxon>Teleostei</taxon>
        <taxon>Neoteleostei</taxon>
        <taxon>Acanthomorphata</taxon>
        <taxon>Eupercaria</taxon>
        <taxon>Tetraodontiformes</taxon>
        <taxon>Molidae</taxon>
        <taxon>Mola</taxon>
    </lineage>
</organism>
<accession>A0A3Q3XJJ4</accession>
<proteinExistence type="predicted"/>
<keyword evidence="1" id="KW-0732">Signal</keyword>
<name>A0A3Q3XJJ4_MOLML</name>